<evidence type="ECO:0000256" key="1">
    <source>
        <dbReference type="SAM" id="Phobius"/>
    </source>
</evidence>
<gene>
    <name evidence="3" type="ORF">A2227_01155</name>
</gene>
<accession>A0A1F5SGQ3</accession>
<dbReference type="InterPro" id="IPR013783">
    <property type="entry name" value="Ig-like_fold"/>
</dbReference>
<dbReference type="AlphaFoldDB" id="A0A1F5SGQ3"/>
<dbReference type="Gene3D" id="2.60.40.10">
    <property type="entry name" value="Immunoglobulins"/>
    <property type="match status" value="1"/>
</dbReference>
<sequence>MDKFQINTISDNVELVSRRLKTSRRAQKLELADAAKATNINILYLDALENGHFEKLPQGLYGKNFLKEYAEYLGVEAAELIDLAAPEIAEYRPKNSKLFSERITHPSNFLSLPKLIKGLFAVAAISVCVIYLGGEFGGIISPPRLEIINPAANLFTGRTSVDIEGYTEPEAEVTINDLPVLTGPDGHFIQKVNLKSGLNTISVTAQKKYSRKNNVVKKILVNNETSLTAPKTVF</sequence>
<dbReference type="EMBL" id="MFGB01000020">
    <property type="protein sequence ID" value="OGF25792.1"/>
    <property type="molecule type" value="Genomic_DNA"/>
</dbReference>
<keyword evidence="1" id="KW-0472">Membrane</keyword>
<dbReference type="STRING" id="1797994.A2227_01155"/>
<dbReference type="InterPro" id="IPR010982">
    <property type="entry name" value="Lambda_DNA-bd_dom_sf"/>
</dbReference>
<proteinExistence type="predicted"/>
<protein>
    <recommendedName>
        <fullName evidence="2">HTH cro/C1-type domain-containing protein</fullName>
    </recommendedName>
</protein>
<dbReference type="SUPFAM" id="SSF47413">
    <property type="entry name" value="lambda repressor-like DNA-binding domains"/>
    <property type="match status" value="1"/>
</dbReference>
<evidence type="ECO:0000313" key="4">
    <source>
        <dbReference type="Proteomes" id="UP000178367"/>
    </source>
</evidence>
<dbReference type="PANTHER" id="PTHR34475">
    <property type="match status" value="1"/>
</dbReference>
<reference evidence="3 4" key="1">
    <citation type="journal article" date="2016" name="Nat. Commun.">
        <title>Thousands of microbial genomes shed light on interconnected biogeochemical processes in an aquifer system.</title>
        <authorList>
            <person name="Anantharaman K."/>
            <person name="Brown C.T."/>
            <person name="Hug L.A."/>
            <person name="Sharon I."/>
            <person name="Castelle C.J."/>
            <person name="Probst A.J."/>
            <person name="Thomas B.C."/>
            <person name="Singh A."/>
            <person name="Wilkins M.J."/>
            <person name="Karaoz U."/>
            <person name="Brodie E.L."/>
            <person name="Williams K.H."/>
            <person name="Hubbard S.S."/>
            <person name="Banfield J.F."/>
        </authorList>
    </citation>
    <scope>NUCLEOTIDE SEQUENCE [LARGE SCALE GENOMIC DNA]</scope>
</reference>
<dbReference type="Pfam" id="PF13413">
    <property type="entry name" value="HTH_25"/>
    <property type="match status" value="1"/>
</dbReference>
<comment type="caution">
    <text evidence="3">The sequence shown here is derived from an EMBL/GenBank/DDBJ whole genome shotgun (WGS) entry which is preliminary data.</text>
</comment>
<dbReference type="PANTHER" id="PTHR34475:SF1">
    <property type="entry name" value="CYTOSKELETON PROTEIN RODZ"/>
    <property type="match status" value="1"/>
</dbReference>
<dbReference type="PROSITE" id="PS50943">
    <property type="entry name" value="HTH_CROC1"/>
    <property type="match status" value="1"/>
</dbReference>
<keyword evidence="1" id="KW-1133">Transmembrane helix</keyword>
<organism evidence="3 4">
    <name type="scientific">Candidatus Falkowbacteria bacterium RIFOXYA2_FULL_47_19</name>
    <dbReference type="NCBI Taxonomy" id="1797994"/>
    <lineage>
        <taxon>Bacteria</taxon>
        <taxon>Candidatus Falkowiibacteriota</taxon>
    </lineage>
</organism>
<evidence type="ECO:0000313" key="3">
    <source>
        <dbReference type="EMBL" id="OGF25792.1"/>
    </source>
</evidence>
<dbReference type="Gene3D" id="1.10.260.40">
    <property type="entry name" value="lambda repressor-like DNA-binding domains"/>
    <property type="match status" value="1"/>
</dbReference>
<dbReference type="InterPro" id="IPR001387">
    <property type="entry name" value="Cro/C1-type_HTH"/>
</dbReference>
<dbReference type="SMART" id="SM00530">
    <property type="entry name" value="HTH_XRE"/>
    <property type="match status" value="1"/>
</dbReference>
<keyword evidence="1" id="KW-0812">Transmembrane</keyword>
<dbReference type="GO" id="GO:0003677">
    <property type="term" value="F:DNA binding"/>
    <property type="evidence" value="ECO:0007669"/>
    <property type="project" value="InterPro"/>
</dbReference>
<feature type="domain" description="HTH cro/C1-type" evidence="2">
    <location>
        <begin position="20"/>
        <end position="80"/>
    </location>
</feature>
<evidence type="ECO:0000259" key="2">
    <source>
        <dbReference type="PROSITE" id="PS50943"/>
    </source>
</evidence>
<feature type="transmembrane region" description="Helical" evidence="1">
    <location>
        <begin position="115"/>
        <end position="134"/>
    </location>
</feature>
<dbReference type="Proteomes" id="UP000178367">
    <property type="component" value="Unassembled WGS sequence"/>
</dbReference>
<name>A0A1F5SGQ3_9BACT</name>
<dbReference type="InterPro" id="IPR050400">
    <property type="entry name" value="Bact_Cytoskel_RodZ"/>
</dbReference>